<dbReference type="EMBL" id="JAUSUE010000015">
    <property type="protein sequence ID" value="MDQ0204361.1"/>
    <property type="molecule type" value="Genomic_DNA"/>
</dbReference>
<gene>
    <name evidence="2" type="ORF">J2S01_002089</name>
</gene>
<protein>
    <submittedName>
        <fullName evidence="2">Uncharacterized protein</fullName>
    </submittedName>
</protein>
<name>A0ABT9YA02_9FIRM</name>
<feature type="compositionally biased region" description="Polar residues" evidence="1">
    <location>
        <begin position="1"/>
        <end position="27"/>
    </location>
</feature>
<organism evidence="2 3">
    <name type="scientific">Pectinatus haikarae</name>
    <dbReference type="NCBI Taxonomy" id="349096"/>
    <lineage>
        <taxon>Bacteria</taxon>
        <taxon>Bacillati</taxon>
        <taxon>Bacillota</taxon>
        <taxon>Negativicutes</taxon>
        <taxon>Selenomonadales</taxon>
        <taxon>Selenomonadaceae</taxon>
        <taxon>Pectinatus</taxon>
    </lineage>
</organism>
<evidence type="ECO:0000313" key="2">
    <source>
        <dbReference type="EMBL" id="MDQ0204361.1"/>
    </source>
</evidence>
<accession>A0ABT9YA02</accession>
<comment type="caution">
    <text evidence="2">The sequence shown here is derived from an EMBL/GenBank/DDBJ whole genome shotgun (WGS) entry which is preliminary data.</text>
</comment>
<reference evidence="2 3" key="1">
    <citation type="submission" date="2023-07" db="EMBL/GenBank/DDBJ databases">
        <title>Genomic Encyclopedia of Type Strains, Phase IV (KMG-IV): sequencing the most valuable type-strain genomes for metagenomic binning, comparative biology and taxonomic classification.</title>
        <authorList>
            <person name="Goeker M."/>
        </authorList>
    </citation>
    <scope>NUCLEOTIDE SEQUENCE [LARGE SCALE GENOMIC DNA]</scope>
    <source>
        <strain evidence="2 3">DSM 16980</strain>
    </source>
</reference>
<keyword evidence="3" id="KW-1185">Reference proteome</keyword>
<dbReference type="Proteomes" id="UP001239167">
    <property type="component" value="Unassembled WGS sequence"/>
</dbReference>
<sequence>MNNANARSSGTKNMTDTAAIKTQQLPQQDVVAAVR</sequence>
<proteinExistence type="predicted"/>
<evidence type="ECO:0000256" key="1">
    <source>
        <dbReference type="SAM" id="MobiDB-lite"/>
    </source>
</evidence>
<feature type="region of interest" description="Disordered" evidence="1">
    <location>
        <begin position="1"/>
        <end position="35"/>
    </location>
</feature>
<evidence type="ECO:0000313" key="3">
    <source>
        <dbReference type="Proteomes" id="UP001239167"/>
    </source>
</evidence>